<dbReference type="NCBIfam" id="TIGR00306">
    <property type="entry name" value="apgM"/>
    <property type="match status" value="1"/>
</dbReference>
<comment type="catalytic activity">
    <reaction evidence="1">
        <text>(2R)-2-phosphoglycerate = (2R)-3-phosphoglycerate</text>
        <dbReference type="Rhea" id="RHEA:15901"/>
        <dbReference type="ChEBI" id="CHEBI:58272"/>
        <dbReference type="ChEBI" id="CHEBI:58289"/>
        <dbReference type="EC" id="5.4.2.12"/>
    </reaction>
</comment>
<feature type="domain" description="Metalloenzyme" evidence="7">
    <location>
        <begin position="1"/>
        <end position="398"/>
    </location>
</feature>
<protein>
    <submittedName>
        <fullName evidence="8">Phosphoglycerate mutase</fullName>
    </submittedName>
</protein>
<dbReference type="PANTHER" id="PTHR31209">
    <property type="entry name" value="COFACTOR-INDEPENDENT PHOSPHOGLYCERATE MUTASE"/>
    <property type="match status" value="1"/>
</dbReference>
<dbReference type="Gene3D" id="3.30.70.2130">
    <property type="entry name" value="Metalloenzyme domain"/>
    <property type="match status" value="1"/>
</dbReference>
<evidence type="ECO:0000256" key="4">
    <source>
        <dbReference type="ARBA" id="ARBA00005524"/>
    </source>
</evidence>
<sequence>MKILLIIIDGLGDAAVPELGNKTPLEAAKIPNLDFFAKNGICGLVEPFKFEWQDSPKSDTCHLALLGYEPPKYYLGRGVYEAAGIGMNIKEGDVAFRVNFATVDENLKIIDRRAGRISKTEQLIKALQGIEIDGVQFLIKKSYGHRAGLILRSLTDDVKHLSAKISDGDPHKAGVKVKEILPLDKSAKAKFTAEVLNKFLEKTHLILKERSLNKEREKQGLLPANCLLLRGAGQFKKISSFKEKYNLKAGCIAGGGLYKGIAKILGMDLIRVKGATGLPNTNLKEKILAANAALKKFDFVFVHIKAADSLAEDGNFLGKKDFIERIDRNLKPLLNLENTLIVVTGDHSTCSILKRHCQEPIPILIFGPGIDTDGVEEFSERACRKGKLGTIKQFGVMEKILKLR</sequence>
<dbReference type="Gene3D" id="3.40.720.10">
    <property type="entry name" value="Alkaline Phosphatase, subunit A"/>
    <property type="match status" value="1"/>
</dbReference>
<dbReference type="InterPro" id="IPR006124">
    <property type="entry name" value="Metalloenzyme"/>
</dbReference>
<keyword evidence="5" id="KW-0324">Glycolysis</keyword>
<comment type="similarity">
    <text evidence="4">Belongs to the BPG-independent phosphoglycerate mutase family. A-PGAM subfamily.</text>
</comment>
<dbReference type="EMBL" id="PEYD01000063">
    <property type="protein sequence ID" value="PIS39195.1"/>
    <property type="molecule type" value="Genomic_DNA"/>
</dbReference>
<evidence type="ECO:0000256" key="1">
    <source>
        <dbReference type="ARBA" id="ARBA00000370"/>
    </source>
</evidence>
<evidence type="ECO:0000313" key="8">
    <source>
        <dbReference type="EMBL" id="PIS39195.1"/>
    </source>
</evidence>
<evidence type="ECO:0000256" key="3">
    <source>
        <dbReference type="ARBA" id="ARBA00004921"/>
    </source>
</evidence>
<dbReference type="Pfam" id="PF01676">
    <property type="entry name" value="Metalloenzyme"/>
    <property type="match status" value="1"/>
</dbReference>
<dbReference type="GO" id="GO:0006096">
    <property type="term" value="P:glycolytic process"/>
    <property type="evidence" value="ECO:0007669"/>
    <property type="project" value="UniProtKB-KW"/>
</dbReference>
<dbReference type="GO" id="GO:0046872">
    <property type="term" value="F:metal ion binding"/>
    <property type="evidence" value="ECO:0007669"/>
    <property type="project" value="InterPro"/>
</dbReference>
<dbReference type="InterPro" id="IPR023665">
    <property type="entry name" value="ApgAM_prokaryotes"/>
</dbReference>
<evidence type="ECO:0000259" key="7">
    <source>
        <dbReference type="Pfam" id="PF01676"/>
    </source>
</evidence>
<dbReference type="InterPro" id="IPR042253">
    <property type="entry name" value="Pglycerate_mutase_ApgM_sf"/>
</dbReference>
<evidence type="ECO:0000313" key="9">
    <source>
        <dbReference type="Proteomes" id="UP000230088"/>
    </source>
</evidence>
<dbReference type="HAMAP" id="MF_01402_A">
    <property type="entry name" value="ApgM_A"/>
    <property type="match status" value="1"/>
</dbReference>
<keyword evidence="6" id="KW-0413">Isomerase</keyword>
<comment type="pathway">
    <text evidence="3">Carbohydrate degradation.</text>
</comment>
<proteinExistence type="inferred from homology"/>
<dbReference type="PIRSF" id="PIRSF006392">
    <property type="entry name" value="IPGAM_arch"/>
    <property type="match status" value="1"/>
</dbReference>
<name>A0A2H0YL14_9BACT</name>
<dbReference type="Proteomes" id="UP000230088">
    <property type="component" value="Unassembled WGS sequence"/>
</dbReference>
<evidence type="ECO:0000256" key="6">
    <source>
        <dbReference type="ARBA" id="ARBA00023235"/>
    </source>
</evidence>
<evidence type="ECO:0000256" key="2">
    <source>
        <dbReference type="ARBA" id="ARBA00002315"/>
    </source>
</evidence>
<gene>
    <name evidence="8" type="ORF">COT33_03275</name>
</gene>
<evidence type="ECO:0000256" key="5">
    <source>
        <dbReference type="ARBA" id="ARBA00023152"/>
    </source>
</evidence>
<accession>A0A2H0YL14</accession>
<dbReference type="CDD" id="cd16011">
    <property type="entry name" value="iPGM_like"/>
    <property type="match status" value="1"/>
</dbReference>
<dbReference type="AlphaFoldDB" id="A0A2H0YL14"/>
<dbReference type="Pfam" id="PF10143">
    <property type="entry name" value="PhosphMutase"/>
    <property type="match status" value="1"/>
</dbReference>
<dbReference type="InterPro" id="IPR017850">
    <property type="entry name" value="Alkaline_phosphatase_core_sf"/>
</dbReference>
<dbReference type="InterPro" id="IPR004456">
    <property type="entry name" value="Pglycerate_mutase_ApgM"/>
</dbReference>
<comment type="caution">
    <text evidence="8">The sequence shown here is derived from an EMBL/GenBank/DDBJ whole genome shotgun (WGS) entry which is preliminary data.</text>
</comment>
<dbReference type="SUPFAM" id="SSF53649">
    <property type="entry name" value="Alkaline phosphatase-like"/>
    <property type="match status" value="1"/>
</dbReference>
<organism evidence="8 9">
    <name type="scientific">Candidatus Nealsonbacteria bacterium CG08_land_8_20_14_0_20_38_20</name>
    <dbReference type="NCBI Taxonomy" id="1974705"/>
    <lineage>
        <taxon>Bacteria</taxon>
        <taxon>Candidatus Nealsoniibacteriota</taxon>
    </lineage>
</organism>
<dbReference type="GO" id="GO:0004619">
    <property type="term" value="F:phosphoglycerate mutase activity"/>
    <property type="evidence" value="ECO:0007669"/>
    <property type="project" value="UniProtKB-EC"/>
</dbReference>
<reference evidence="9" key="1">
    <citation type="submission" date="2017-09" db="EMBL/GenBank/DDBJ databases">
        <title>Depth-based differentiation of microbial function through sediment-hosted aquifers and enrichment of novel symbionts in the deep terrestrial subsurface.</title>
        <authorList>
            <person name="Probst A.J."/>
            <person name="Ladd B."/>
            <person name="Jarett J.K."/>
            <person name="Geller-Mcgrath D.E."/>
            <person name="Sieber C.M.K."/>
            <person name="Emerson J.B."/>
            <person name="Anantharaman K."/>
            <person name="Thomas B.C."/>
            <person name="Malmstrom R."/>
            <person name="Stieglmeier M."/>
            <person name="Klingl A."/>
            <person name="Woyke T."/>
            <person name="Ryan C.M."/>
            <person name="Banfield J.F."/>
        </authorList>
    </citation>
    <scope>NUCLEOTIDE SEQUENCE [LARGE SCALE GENOMIC DNA]</scope>
</reference>
<comment type="function">
    <text evidence="2">Catalyzes the interconversion of 2-phosphoglycerate and 3-phosphoglycerate.</text>
</comment>
<dbReference type="PANTHER" id="PTHR31209:SF0">
    <property type="entry name" value="METALLOENZYME DOMAIN-CONTAINING PROTEIN"/>
    <property type="match status" value="1"/>
</dbReference>